<keyword evidence="1" id="KW-0472">Membrane</keyword>
<proteinExistence type="predicted"/>
<keyword evidence="1" id="KW-1133">Transmembrane helix</keyword>
<keyword evidence="1" id="KW-0812">Transmembrane</keyword>
<gene>
    <name evidence="2" type="primary">ATP8</name>
</gene>
<feature type="transmembrane region" description="Helical" evidence="1">
    <location>
        <begin position="6"/>
        <end position="27"/>
    </location>
</feature>
<evidence type="ECO:0000256" key="1">
    <source>
        <dbReference type="SAM" id="Phobius"/>
    </source>
</evidence>
<organism evidence="2">
    <name type="scientific">Sperchon placodermus</name>
    <dbReference type="NCBI Taxonomy" id="3136837"/>
    <lineage>
        <taxon>Eukaryota</taxon>
        <taxon>Metazoa</taxon>
        <taxon>Ecdysozoa</taxon>
        <taxon>Arthropoda</taxon>
        <taxon>Chelicerata</taxon>
        <taxon>Arachnida</taxon>
        <taxon>Acari</taxon>
        <taxon>Acariformes</taxon>
        <taxon>Trombidiformes</taxon>
        <taxon>Prostigmata</taxon>
        <taxon>Anystina</taxon>
        <taxon>Parasitengona</taxon>
        <taxon>Hydracarina</taxon>
        <taxon>Sperchontoidea</taxon>
        <taxon>Sperchontidae</taxon>
        <taxon>Sperchon</taxon>
    </lineage>
</organism>
<dbReference type="AlphaFoldDB" id="A0AAU6QDL7"/>
<geneLocation type="mitochondrion" evidence="2"/>
<sequence>MPQISPMDWFFIMSLNFIIQNIMLMVVTKMKMKKMNNQNHTNIKKKWLKWKW</sequence>
<keyword evidence="2" id="KW-0496">Mitochondrion</keyword>
<name>A0AAU6QDL7_9ACAR</name>
<evidence type="ECO:0000313" key="2">
    <source>
        <dbReference type="EMBL" id="WYM45489.1"/>
    </source>
</evidence>
<accession>A0AAU6QDL7</accession>
<dbReference type="EMBL" id="PP056090">
    <property type="protein sequence ID" value="WYM45489.1"/>
    <property type="molecule type" value="Genomic_DNA"/>
</dbReference>
<protein>
    <submittedName>
        <fullName evidence="2">ATP synthase F0 subunit 8</fullName>
    </submittedName>
</protein>
<reference evidence="2" key="1">
    <citation type="submission" date="2023-12" db="EMBL/GenBank/DDBJ databases">
        <authorList>
            <person name="Li p."/>
        </authorList>
    </citation>
    <scope>NUCLEOTIDE SEQUENCE</scope>
</reference>